<dbReference type="EMBL" id="JAJFAZ020000006">
    <property type="protein sequence ID" value="KAI5323358.1"/>
    <property type="molecule type" value="Genomic_DNA"/>
</dbReference>
<organism evidence="2 3">
    <name type="scientific">Prunus dulcis</name>
    <name type="common">Almond</name>
    <name type="synonym">Amygdalus dulcis</name>
    <dbReference type="NCBI Taxonomy" id="3755"/>
    <lineage>
        <taxon>Eukaryota</taxon>
        <taxon>Viridiplantae</taxon>
        <taxon>Streptophyta</taxon>
        <taxon>Embryophyta</taxon>
        <taxon>Tracheophyta</taxon>
        <taxon>Spermatophyta</taxon>
        <taxon>Magnoliopsida</taxon>
        <taxon>eudicotyledons</taxon>
        <taxon>Gunneridae</taxon>
        <taxon>Pentapetalae</taxon>
        <taxon>rosids</taxon>
        <taxon>fabids</taxon>
        <taxon>Rosales</taxon>
        <taxon>Rosaceae</taxon>
        <taxon>Amygdaloideae</taxon>
        <taxon>Amygdaleae</taxon>
        <taxon>Prunus</taxon>
    </lineage>
</organism>
<keyword evidence="3" id="KW-1185">Reference proteome</keyword>
<dbReference type="Proteomes" id="UP001054821">
    <property type="component" value="Chromosome 6"/>
</dbReference>
<evidence type="ECO:0000313" key="3">
    <source>
        <dbReference type="Proteomes" id="UP001054821"/>
    </source>
</evidence>
<sequence length="320" mass="36359">MKAEVEKLRTIGFIREATYPIWLANSVMARKVKGGWQICQDYTDMNKACPKESFSLPQIDQLVNATVGHELLRFMDAYSGYNLIFMHPTDSEHTTFITDKGLHCYNVTPFGLKNVKATYQRLVNRIFAKHIGSTMEVYVDDMLVKSKTADEHLHNLSLISFPRPPISVHHSSKGARSISHGRHEQGTTTVKTLSWRDSVPLSLGIAQCHQFSIDKEASLGRLNYRSSTSVEHYIMQSFGWRMRRLFRFPVSRAQGISARILLANHASRCNCNGEELWQMPMIRKRTLSACRTTHTNHKSMAFCPMGARSDRPNATRKGPG</sequence>
<dbReference type="Gene3D" id="3.30.70.270">
    <property type="match status" value="1"/>
</dbReference>
<dbReference type="Pfam" id="PF00078">
    <property type="entry name" value="RVT_1"/>
    <property type="match status" value="1"/>
</dbReference>
<dbReference type="AlphaFoldDB" id="A0AAD4VEC9"/>
<dbReference type="PANTHER" id="PTHR24559:SF431">
    <property type="entry name" value="RNA-DIRECTED DNA POLYMERASE HOMOLOG"/>
    <property type="match status" value="1"/>
</dbReference>
<reference evidence="2 3" key="1">
    <citation type="journal article" date="2022" name="G3 (Bethesda)">
        <title>Whole-genome sequence and methylome profiling of the almond [Prunus dulcis (Mill.) D.A. Webb] cultivar 'Nonpareil'.</title>
        <authorList>
            <person name="D'Amico-Willman K.M."/>
            <person name="Ouma W.Z."/>
            <person name="Meulia T."/>
            <person name="Sideli G.M."/>
            <person name="Gradziel T.M."/>
            <person name="Fresnedo-Ramirez J."/>
        </authorList>
    </citation>
    <scope>NUCLEOTIDE SEQUENCE [LARGE SCALE GENOMIC DNA]</scope>
    <source>
        <strain evidence="2">Clone GOH B32 T37-40</strain>
    </source>
</reference>
<dbReference type="PANTHER" id="PTHR24559">
    <property type="entry name" value="TRANSPOSON TY3-I GAG-POL POLYPROTEIN"/>
    <property type="match status" value="1"/>
</dbReference>
<dbReference type="InterPro" id="IPR053134">
    <property type="entry name" value="RNA-dir_DNA_polymerase"/>
</dbReference>
<dbReference type="SUPFAM" id="SSF56672">
    <property type="entry name" value="DNA/RNA polymerases"/>
    <property type="match status" value="1"/>
</dbReference>
<gene>
    <name evidence="2" type="ORF">L3X38_032430</name>
</gene>
<protein>
    <recommendedName>
        <fullName evidence="1">Reverse transcriptase domain-containing protein</fullName>
    </recommendedName>
</protein>
<dbReference type="Gene3D" id="3.10.10.10">
    <property type="entry name" value="HIV Type 1 Reverse Transcriptase, subunit A, domain 1"/>
    <property type="match status" value="1"/>
</dbReference>
<dbReference type="InterPro" id="IPR043128">
    <property type="entry name" value="Rev_trsase/Diguanyl_cyclase"/>
</dbReference>
<dbReference type="CDD" id="cd01647">
    <property type="entry name" value="RT_LTR"/>
    <property type="match status" value="1"/>
</dbReference>
<name>A0AAD4VEC9_PRUDU</name>
<accession>A0AAD4VEC9</accession>
<dbReference type="InterPro" id="IPR043502">
    <property type="entry name" value="DNA/RNA_pol_sf"/>
</dbReference>
<feature type="domain" description="Reverse transcriptase" evidence="1">
    <location>
        <begin position="34"/>
        <end position="158"/>
    </location>
</feature>
<comment type="caution">
    <text evidence="2">The sequence shown here is derived from an EMBL/GenBank/DDBJ whole genome shotgun (WGS) entry which is preliminary data.</text>
</comment>
<proteinExistence type="predicted"/>
<evidence type="ECO:0000259" key="1">
    <source>
        <dbReference type="Pfam" id="PF00078"/>
    </source>
</evidence>
<evidence type="ECO:0000313" key="2">
    <source>
        <dbReference type="EMBL" id="KAI5323358.1"/>
    </source>
</evidence>
<dbReference type="InterPro" id="IPR000477">
    <property type="entry name" value="RT_dom"/>
</dbReference>